<reference evidence="2 3" key="1">
    <citation type="journal article" date="2019" name="New Phytol.">
        <title>Comparative genomics reveals unique wood-decay strategies and fruiting body development in the Schizophyllaceae.</title>
        <authorList>
            <person name="Almasi E."/>
            <person name="Sahu N."/>
            <person name="Krizsan K."/>
            <person name="Balint B."/>
            <person name="Kovacs G.M."/>
            <person name="Kiss B."/>
            <person name="Cseklye J."/>
            <person name="Drula E."/>
            <person name="Henrissat B."/>
            <person name="Nagy I."/>
            <person name="Chovatia M."/>
            <person name="Adam C."/>
            <person name="LaButti K."/>
            <person name="Lipzen A."/>
            <person name="Riley R."/>
            <person name="Grigoriev I.V."/>
            <person name="Nagy L.G."/>
        </authorList>
    </citation>
    <scope>NUCLEOTIDE SEQUENCE [LARGE SCALE GENOMIC DNA]</scope>
    <source>
        <strain evidence="2 3">NL-1724</strain>
    </source>
</reference>
<organism evidence="2 3">
    <name type="scientific">Schizophyllum amplum</name>
    <dbReference type="NCBI Taxonomy" id="97359"/>
    <lineage>
        <taxon>Eukaryota</taxon>
        <taxon>Fungi</taxon>
        <taxon>Dikarya</taxon>
        <taxon>Basidiomycota</taxon>
        <taxon>Agaricomycotina</taxon>
        <taxon>Agaricomycetes</taxon>
        <taxon>Agaricomycetidae</taxon>
        <taxon>Agaricales</taxon>
        <taxon>Schizophyllaceae</taxon>
        <taxon>Schizophyllum</taxon>
    </lineage>
</organism>
<dbReference type="OrthoDB" id="3067694at2759"/>
<sequence>MNPDQLQLLLAAVMEQQSVSRVSTHSDGPVGIGPAMRSQDGPITPAQTPTQPSKHRGFRPPSSSVSPSKTPSSKMASLSLSGNGTLSPVPPGTAAAPVKNAKVPNPTGYDPQLTYEHMDDTTPTPTPKAKGSTGRRNVIRVDDSDDEAPGGNRPEPVTPVHTRGTKRVSEASPPQPKKSPQKKVRDASPDASLGTKDPGTIKWLEGMLERARQGKLRKIPPVLTAAAAADFVDDEAVVSGTEDGGDEDRDLDGFIVPDDHIEYDDEVRSLPDDDNHGQTRKRLIKKSDARLPPGESEDSTVSKGKQRARPPSQELSPDDVEALKEQYGSDYVEDEDDAADATASASNVNALLTEWRTTVPPLSMCADGLYPGSSVVPASAAARDILPLHSTFDWGNLRSQWLANYGFYDSADVPADCAFSFEVTDDGWDNVVVDTLPQSNTVHIENVLVGLRFERVGPFINEATVNPADLVALETGTGRYRMAIRDGRAPAISITLGVVRFDHLDRPSQARLPTKFMTVSPFEGLFERSVALQCMVFGTPELVAPAWMNAFRFQTMPSFGGGTGAGVYL</sequence>
<feature type="compositionally biased region" description="Polar residues" evidence="1">
    <location>
        <begin position="17"/>
        <end position="26"/>
    </location>
</feature>
<dbReference type="EMBL" id="VDMD01000073">
    <property type="protein sequence ID" value="TRM56324.1"/>
    <property type="molecule type" value="Genomic_DNA"/>
</dbReference>
<protein>
    <submittedName>
        <fullName evidence="2">Uncharacterized protein</fullName>
    </submittedName>
</protein>
<dbReference type="Proteomes" id="UP000320762">
    <property type="component" value="Unassembled WGS sequence"/>
</dbReference>
<evidence type="ECO:0000313" key="3">
    <source>
        <dbReference type="Proteomes" id="UP000320762"/>
    </source>
</evidence>
<feature type="compositionally biased region" description="Low complexity" evidence="1">
    <location>
        <begin position="60"/>
        <end position="73"/>
    </location>
</feature>
<gene>
    <name evidence="2" type="ORF">BD626DRAFT_575848</name>
</gene>
<feature type="compositionally biased region" description="Polar residues" evidence="1">
    <location>
        <begin position="74"/>
        <end position="86"/>
    </location>
</feature>
<comment type="caution">
    <text evidence="2">The sequence shown here is derived from an EMBL/GenBank/DDBJ whole genome shotgun (WGS) entry which is preliminary data.</text>
</comment>
<feature type="region of interest" description="Disordered" evidence="1">
    <location>
        <begin position="228"/>
        <end position="320"/>
    </location>
</feature>
<evidence type="ECO:0000313" key="2">
    <source>
        <dbReference type="EMBL" id="TRM56324.1"/>
    </source>
</evidence>
<feature type="region of interest" description="Disordered" evidence="1">
    <location>
        <begin position="17"/>
        <end position="201"/>
    </location>
</feature>
<evidence type="ECO:0000256" key="1">
    <source>
        <dbReference type="SAM" id="MobiDB-lite"/>
    </source>
</evidence>
<name>A0A550BUV8_9AGAR</name>
<feature type="compositionally biased region" description="Basic and acidic residues" evidence="1">
    <location>
        <begin position="266"/>
        <end position="277"/>
    </location>
</feature>
<proteinExistence type="predicted"/>
<keyword evidence="3" id="KW-1185">Reference proteome</keyword>
<accession>A0A550BUV8</accession>
<dbReference type="AlphaFoldDB" id="A0A550BUV8"/>